<proteinExistence type="predicted"/>
<accession>A0A1J5PTE1</accession>
<reference evidence="1" key="1">
    <citation type="submission" date="2016-10" db="EMBL/GenBank/DDBJ databases">
        <title>Sequence of Gallionella enrichment culture.</title>
        <authorList>
            <person name="Poehlein A."/>
            <person name="Muehling M."/>
            <person name="Daniel R."/>
        </authorList>
    </citation>
    <scope>NUCLEOTIDE SEQUENCE</scope>
</reference>
<evidence type="ECO:0008006" key="2">
    <source>
        <dbReference type="Google" id="ProtNLM"/>
    </source>
</evidence>
<organism evidence="1">
    <name type="scientific">mine drainage metagenome</name>
    <dbReference type="NCBI Taxonomy" id="410659"/>
    <lineage>
        <taxon>unclassified sequences</taxon>
        <taxon>metagenomes</taxon>
        <taxon>ecological metagenomes</taxon>
    </lineage>
</organism>
<dbReference type="InterPro" id="IPR013321">
    <property type="entry name" value="Arc_rbn_hlx_hlx"/>
</dbReference>
<dbReference type="AlphaFoldDB" id="A0A1J5PTE1"/>
<gene>
    <name evidence="1" type="ORF">GALL_439430</name>
</gene>
<dbReference type="EMBL" id="MLJW01002520">
    <property type="protein sequence ID" value="OIQ74402.1"/>
    <property type="molecule type" value="Genomic_DNA"/>
</dbReference>
<sequence>MSTTTIRLEEQLKARLASAAERAGTTAHAFILDAIEQTIEQSELEEEFHRVAEERWAKLLDSGKSVAWDEASAYVAARARGERPRKPVARQLKR</sequence>
<dbReference type="SUPFAM" id="SSF47598">
    <property type="entry name" value="Ribbon-helix-helix"/>
    <property type="match status" value="1"/>
</dbReference>
<dbReference type="Gene3D" id="1.10.1220.10">
    <property type="entry name" value="Met repressor-like"/>
    <property type="match status" value="1"/>
</dbReference>
<dbReference type="InterPro" id="IPR010985">
    <property type="entry name" value="Ribbon_hlx_hlx"/>
</dbReference>
<protein>
    <recommendedName>
        <fullName evidence="2">CopG family transcriptional regulator</fullName>
    </recommendedName>
</protein>
<comment type="caution">
    <text evidence="1">The sequence shown here is derived from an EMBL/GenBank/DDBJ whole genome shotgun (WGS) entry which is preliminary data.</text>
</comment>
<name>A0A1J5PTE1_9ZZZZ</name>
<evidence type="ECO:0000313" key="1">
    <source>
        <dbReference type="EMBL" id="OIQ74402.1"/>
    </source>
</evidence>
<dbReference type="GO" id="GO:0006355">
    <property type="term" value="P:regulation of DNA-templated transcription"/>
    <property type="evidence" value="ECO:0007669"/>
    <property type="project" value="InterPro"/>
</dbReference>